<evidence type="ECO:0000256" key="5">
    <source>
        <dbReference type="ARBA" id="ARBA00012251"/>
    </source>
</evidence>
<keyword evidence="8" id="KW-0677">Repeat</keyword>
<dbReference type="Gene3D" id="3.30.420.10">
    <property type="entry name" value="Ribonuclease H-like superfamily/Ribonuclease H"/>
    <property type="match status" value="1"/>
</dbReference>
<dbReference type="Proteomes" id="UP000030748">
    <property type="component" value="Unassembled WGS sequence"/>
</dbReference>
<keyword evidence="6" id="KW-0808">Transferase</keyword>
<feature type="domain" description="RING-type" evidence="13">
    <location>
        <begin position="277"/>
        <end position="321"/>
    </location>
</feature>
<sequence length="490" mass="54623">MEDDSEFAFNLQVEEALTESLLDGAVSSPDTASVPYDAVFGASLSNLLQSDHLYKYEKELLDLYNGEAKAKRLRLDLNRQIHDRSFACEILNLPEEEWIRTGDHLIRPYGEGSSAASSSSGGQISGFRVYVKGLVGETMGGVGVAICDGNRNLVFELGKVFSWKDAQAKSNEYFAELKALTEGLDVAVTLGLNRITIVTDSPLLYQYVTGKNPQMNADVAALSNQINLLLRKCTHTRASFVASKDMVLAVELARNAMVSNVNSSRGNGNANNSTESCTICLENTSVDQMFRIEGCLHSYCFLCMSKHVQFKLLQGILPKCPHENCKSELKLDSCKKFLTPELSEIMSQRLKEASIPPSEKIYCPYAKCSTLLSQSELKEHMSNSTAKCPRCSGGFCINCKVPWHSNMSCSDFKRLNPYPSEEDKKLKSLAARNLWRQCPKCKNMVSLAVGCYHIYCRCGHEFCYTCGARWENKKATCTCPIWDERNIVYE</sequence>
<name>A0A022R6V0_ERYGU</name>
<dbReference type="PROSITE" id="PS50089">
    <property type="entry name" value="ZF_RING_2"/>
    <property type="match status" value="2"/>
</dbReference>
<dbReference type="PANTHER" id="PTHR11685">
    <property type="entry name" value="RBR FAMILY RING FINGER AND IBR DOMAIN-CONTAINING"/>
    <property type="match status" value="1"/>
</dbReference>
<accession>A0A022R6V0</accession>
<dbReference type="EMBL" id="KI630592">
    <property type="protein sequence ID" value="EYU36207.1"/>
    <property type="molecule type" value="Genomic_DNA"/>
</dbReference>
<keyword evidence="7" id="KW-0479">Metal-binding</keyword>
<evidence type="ECO:0000256" key="2">
    <source>
        <dbReference type="ARBA" id="ARBA00001947"/>
    </source>
</evidence>
<dbReference type="GO" id="GO:0031624">
    <property type="term" value="F:ubiquitin conjugating enzyme binding"/>
    <property type="evidence" value="ECO:0000318"/>
    <property type="project" value="GO_Central"/>
</dbReference>
<dbReference type="InterPro" id="IPR002156">
    <property type="entry name" value="RNaseH_domain"/>
</dbReference>
<evidence type="ECO:0000313" key="15">
    <source>
        <dbReference type="EMBL" id="EYU36207.1"/>
    </source>
</evidence>
<dbReference type="InterPro" id="IPR002867">
    <property type="entry name" value="IBR_dom"/>
</dbReference>
<dbReference type="eggNOG" id="KOG1812">
    <property type="taxonomic scope" value="Eukaryota"/>
</dbReference>
<dbReference type="PROSITE" id="PS00518">
    <property type="entry name" value="ZF_RING_1"/>
    <property type="match status" value="1"/>
</dbReference>
<dbReference type="Pfam" id="PF01485">
    <property type="entry name" value="IBR"/>
    <property type="match status" value="2"/>
</dbReference>
<dbReference type="FunFam" id="1.20.120.1750:FF:000019">
    <property type="entry name" value="RBR-type E3 ubiquitin transferase"/>
    <property type="match status" value="1"/>
</dbReference>
<dbReference type="Pfam" id="PF13456">
    <property type="entry name" value="RVT_3"/>
    <property type="match status" value="1"/>
</dbReference>
<dbReference type="InterPro" id="IPR017907">
    <property type="entry name" value="Znf_RING_CS"/>
</dbReference>
<keyword evidence="16" id="KW-1185">Reference proteome</keyword>
<dbReference type="GO" id="GO:0061630">
    <property type="term" value="F:ubiquitin protein ligase activity"/>
    <property type="evidence" value="ECO:0000318"/>
    <property type="project" value="GO_Central"/>
</dbReference>
<dbReference type="InterPro" id="IPR001841">
    <property type="entry name" value="Znf_RING"/>
</dbReference>
<dbReference type="InterPro" id="IPR036397">
    <property type="entry name" value="RNaseH_sf"/>
</dbReference>
<dbReference type="CDD" id="cd22584">
    <property type="entry name" value="Rcat_RBR_unk"/>
    <property type="match status" value="1"/>
</dbReference>
<reference evidence="15 16" key="1">
    <citation type="journal article" date="2013" name="Proc. Natl. Acad. Sci. U.S.A.">
        <title>Fine-scale variation in meiotic recombination in Mimulus inferred from population shotgun sequencing.</title>
        <authorList>
            <person name="Hellsten U."/>
            <person name="Wright K.M."/>
            <person name="Jenkins J."/>
            <person name="Shu S."/>
            <person name="Yuan Y."/>
            <person name="Wessler S.R."/>
            <person name="Schmutz J."/>
            <person name="Willis J.H."/>
            <person name="Rokhsar D.S."/>
        </authorList>
    </citation>
    <scope>NUCLEOTIDE SEQUENCE [LARGE SCALE GENOMIC DNA]</scope>
    <source>
        <strain evidence="16">cv. DUN x IM62</strain>
    </source>
</reference>
<evidence type="ECO:0000259" key="14">
    <source>
        <dbReference type="PROSITE" id="PS51873"/>
    </source>
</evidence>
<evidence type="ECO:0000256" key="4">
    <source>
        <dbReference type="ARBA" id="ARBA00005884"/>
    </source>
</evidence>
<comment type="catalytic activity">
    <reaction evidence="1">
        <text>[E2 ubiquitin-conjugating enzyme]-S-ubiquitinyl-L-cysteine + [acceptor protein]-L-lysine = [E2 ubiquitin-conjugating enzyme]-L-cysteine + [acceptor protein]-N(6)-ubiquitinyl-L-lysine.</text>
        <dbReference type="EC" id="2.3.2.31"/>
    </reaction>
</comment>
<dbReference type="SMART" id="SM00647">
    <property type="entry name" value="IBR"/>
    <property type="match status" value="2"/>
</dbReference>
<evidence type="ECO:0000256" key="12">
    <source>
        <dbReference type="PROSITE-ProRule" id="PRU00175"/>
    </source>
</evidence>
<gene>
    <name evidence="15" type="ORF">MIMGU_mgv1a020138mg</name>
</gene>
<evidence type="ECO:0000256" key="3">
    <source>
        <dbReference type="ARBA" id="ARBA00003976"/>
    </source>
</evidence>
<dbReference type="GO" id="GO:0003676">
    <property type="term" value="F:nucleic acid binding"/>
    <property type="evidence" value="ECO:0007669"/>
    <property type="project" value="InterPro"/>
</dbReference>
<dbReference type="GO" id="GO:0005737">
    <property type="term" value="C:cytoplasm"/>
    <property type="evidence" value="ECO:0000318"/>
    <property type="project" value="GO_Central"/>
</dbReference>
<dbReference type="GO" id="GO:0016567">
    <property type="term" value="P:protein ubiquitination"/>
    <property type="evidence" value="ECO:0007669"/>
    <property type="project" value="UniProtKB-UniPathway"/>
</dbReference>
<dbReference type="PhylomeDB" id="A0A022R6V0"/>
<dbReference type="PROSITE" id="PS51873">
    <property type="entry name" value="TRIAD"/>
    <property type="match status" value="1"/>
</dbReference>
<dbReference type="InterPro" id="IPR013083">
    <property type="entry name" value="Znf_RING/FYVE/PHD"/>
</dbReference>
<dbReference type="SUPFAM" id="SSF53098">
    <property type="entry name" value="Ribonuclease H-like"/>
    <property type="match status" value="1"/>
</dbReference>
<dbReference type="Gene3D" id="1.20.120.1750">
    <property type="match status" value="1"/>
</dbReference>
<keyword evidence="10" id="KW-0833">Ubl conjugation pathway</keyword>
<dbReference type="STRING" id="4155.A0A022R6V0"/>
<dbReference type="SUPFAM" id="SSF57850">
    <property type="entry name" value="RING/U-box"/>
    <property type="match status" value="3"/>
</dbReference>
<dbReference type="GO" id="GO:0004523">
    <property type="term" value="F:RNA-DNA hybrid ribonuclease activity"/>
    <property type="evidence" value="ECO:0007669"/>
    <property type="project" value="InterPro"/>
</dbReference>
<proteinExistence type="inferred from homology"/>
<comment type="function">
    <text evidence="3">Might act as an E3 ubiquitin-protein ligase, or as part of E3 complex, which accepts ubiquitin from specific E2 ubiquitin-conjugating enzymes and then transfers it to substrates.</text>
</comment>
<evidence type="ECO:0000256" key="6">
    <source>
        <dbReference type="ARBA" id="ARBA00022679"/>
    </source>
</evidence>
<dbReference type="GO" id="GO:0008270">
    <property type="term" value="F:zinc ion binding"/>
    <property type="evidence" value="ECO:0007669"/>
    <property type="project" value="UniProtKB-KW"/>
</dbReference>
<evidence type="ECO:0000256" key="9">
    <source>
        <dbReference type="ARBA" id="ARBA00022771"/>
    </source>
</evidence>
<protein>
    <recommendedName>
        <fullName evidence="5">RBR-type E3 ubiquitin transferase</fullName>
        <ecNumber evidence="5">2.3.2.31</ecNumber>
    </recommendedName>
</protein>
<keyword evidence="9 12" id="KW-0863">Zinc-finger</keyword>
<evidence type="ECO:0000256" key="10">
    <source>
        <dbReference type="ARBA" id="ARBA00022786"/>
    </source>
</evidence>
<dbReference type="Gene3D" id="3.30.40.10">
    <property type="entry name" value="Zinc/RING finger domain, C3HC4 (zinc finger)"/>
    <property type="match status" value="1"/>
</dbReference>
<feature type="domain" description="RING-type" evidence="14">
    <location>
        <begin position="273"/>
        <end position="483"/>
    </location>
</feature>
<dbReference type="GO" id="GO:0006511">
    <property type="term" value="P:ubiquitin-dependent protein catabolic process"/>
    <property type="evidence" value="ECO:0000318"/>
    <property type="project" value="GO_Central"/>
</dbReference>
<dbReference type="InterPro" id="IPR012337">
    <property type="entry name" value="RNaseH-like_sf"/>
</dbReference>
<comment type="similarity">
    <text evidence="4">Belongs to the RBR family. Ariadne subfamily.</text>
</comment>
<dbReference type="Pfam" id="PF00097">
    <property type="entry name" value="zf-C3HC4"/>
    <property type="match status" value="1"/>
</dbReference>
<dbReference type="UniPathway" id="UPA00143"/>
<feature type="domain" description="RING-type" evidence="13">
    <location>
        <begin position="438"/>
        <end position="481"/>
    </location>
</feature>
<comment type="cofactor">
    <cofactor evidence="2">
        <name>Zn(2+)</name>
        <dbReference type="ChEBI" id="CHEBI:29105"/>
    </cofactor>
</comment>
<dbReference type="InterPro" id="IPR031127">
    <property type="entry name" value="E3_UB_ligase_RBR"/>
</dbReference>
<dbReference type="GO" id="GO:0000151">
    <property type="term" value="C:ubiquitin ligase complex"/>
    <property type="evidence" value="ECO:0000318"/>
    <property type="project" value="GO_Central"/>
</dbReference>
<dbReference type="FunFam" id="3.30.40.10:FF:000230">
    <property type="entry name" value="RBR-type E3 ubiquitin transferase"/>
    <property type="match status" value="1"/>
</dbReference>
<evidence type="ECO:0000256" key="11">
    <source>
        <dbReference type="ARBA" id="ARBA00022833"/>
    </source>
</evidence>
<evidence type="ECO:0000259" key="13">
    <source>
        <dbReference type="PROSITE" id="PS50089"/>
    </source>
</evidence>
<keyword evidence="11" id="KW-0862">Zinc</keyword>
<evidence type="ECO:0000313" key="16">
    <source>
        <dbReference type="Proteomes" id="UP000030748"/>
    </source>
</evidence>
<evidence type="ECO:0000256" key="1">
    <source>
        <dbReference type="ARBA" id="ARBA00001798"/>
    </source>
</evidence>
<dbReference type="CDD" id="cd22582">
    <property type="entry name" value="BRcat_RBR_unk"/>
    <property type="match status" value="1"/>
</dbReference>
<evidence type="ECO:0000256" key="8">
    <source>
        <dbReference type="ARBA" id="ARBA00022737"/>
    </source>
</evidence>
<evidence type="ECO:0000256" key="7">
    <source>
        <dbReference type="ARBA" id="ARBA00022723"/>
    </source>
</evidence>
<dbReference type="AlphaFoldDB" id="A0A022R6V0"/>
<dbReference type="InterPro" id="IPR018957">
    <property type="entry name" value="Znf_C3HC4_RING-type"/>
</dbReference>
<dbReference type="InterPro" id="IPR044066">
    <property type="entry name" value="TRIAD_supradom"/>
</dbReference>
<organism evidence="15 16">
    <name type="scientific">Erythranthe guttata</name>
    <name type="common">Yellow monkey flower</name>
    <name type="synonym">Mimulus guttatus</name>
    <dbReference type="NCBI Taxonomy" id="4155"/>
    <lineage>
        <taxon>Eukaryota</taxon>
        <taxon>Viridiplantae</taxon>
        <taxon>Streptophyta</taxon>
        <taxon>Embryophyta</taxon>
        <taxon>Tracheophyta</taxon>
        <taxon>Spermatophyta</taxon>
        <taxon>Magnoliopsida</taxon>
        <taxon>eudicotyledons</taxon>
        <taxon>Gunneridae</taxon>
        <taxon>Pentapetalae</taxon>
        <taxon>asterids</taxon>
        <taxon>lamiids</taxon>
        <taxon>Lamiales</taxon>
        <taxon>Phrymaceae</taxon>
        <taxon>Erythranthe</taxon>
    </lineage>
</organism>
<dbReference type="EC" id="2.3.2.31" evidence="5"/>